<keyword evidence="1" id="KW-1133">Transmembrane helix</keyword>
<protein>
    <submittedName>
        <fullName evidence="2">Putative Holin-X, holin superfamily III</fullName>
    </submittedName>
</protein>
<reference evidence="2 3" key="1">
    <citation type="submission" date="2017-04" db="EMBL/GenBank/DDBJ databases">
        <authorList>
            <person name="Afonso C.L."/>
            <person name="Miller P.J."/>
            <person name="Scott M.A."/>
            <person name="Spackman E."/>
            <person name="Goraichik I."/>
            <person name="Dimitrov K.M."/>
            <person name="Suarez D.L."/>
            <person name="Swayne D.E."/>
        </authorList>
    </citation>
    <scope>NUCLEOTIDE SEQUENCE [LARGE SCALE GENOMIC DNA]</scope>
    <source>
        <strain evidence="2 3">DSM 43828</strain>
    </source>
</reference>
<feature type="transmembrane region" description="Helical" evidence="1">
    <location>
        <begin position="49"/>
        <end position="73"/>
    </location>
</feature>
<dbReference type="Pfam" id="PF07332">
    <property type="entry name" value="Phage_holin_3_6"/>
    <property type="match status" value="1"/>
</dbReference>
<proteinExistence type="predicted"/>
<name>A0A1Y5Y308_KIBAR</name>
<dbReference type="Proteomes" id="UP000192674">
    <property type="component" value="Unassembled WGS sequence"/>
</dbReference>
<evidence type="ECO:0000313" key="2">
    <source>
        <dbReference type="EMBL" id="SMD24893.1"/>
    </source>
</evidence>
<keyword evidence="3" id="KW-1185">Reference proteome</keyword>
<dbReference type="InterPro" id="IPR009937">
    <property type="entry name" value="Phage_holin_3_6"/>
</dbReference>
<evidence type="ECO:0000256" key="1">
    <source>
        <dbReference type="SAM" id="Phobius"/>
    </source>
</evidence>
<dbReference type="OrthoDB" id="4870234at2"/>
<keyword evidence="1" id="KW-0472">Membrane</keyword>
<evidence type="ECO:0000313" key="3">
    <source>
        <dbReference type="Proteomes" id="UP000192674"/>
    </source>
</evidence>
<organism evidence="2 3">
    <name type="scientific">Kibdelosporangium aridum</name>
    <dbReference type="NCBI Taxonomy" id="2030"/>
    <lineage>
        <taxon>Bacteria</taxon>
        <taxon>Bacillati</taxon>
        <taxon>Actinomycetota</taxon>
        <taxon>Actinomycetes</taxon>
        <taxon>Pseudonocardiales</taxon>
        <taxon>Pseudonocardiaceae</taxon>
        <taxon>Kibdelosporangium</taxon>
    </lineage>
</organism>
<dbReference type="AlphaFoldDB" id="A0A1Y5Y308"/>
<keyword evidence="1" id="KW-0812">Transmembrane</keyword>
<accession>A0A1Y5Y308</accession>
<feature type="transmembrane region" description="Helical" evidence="1">
    <location>
        <begin position="79"/>
        <end position="99"/>
    </location>
</feature>
<dbReference type="RefSeq" id="WP_033382415.1">
    <property type="nucleotide sequence ID" value="NZ_FWXV01000011.1"/>
</dbReference>
<dbReference type="EMBL" id="FWXV01000011">
    <property type="protein sequence ID" value="SMD24893.1"/>
    <property type="molecule type" value="Genomic_DNA"/>
</dbReference>
<gene>
    <name evidence="2" type="ORF">SAMN05661093_08766</name>
</gene>
<sequence>MSSRTDDRSISELVGQASEQISHLVRDEMRLAAKEIGEKGKRAGIGAGLFGGAGLFAFLGLGVLITSAILALSLVLAPWLAALLVGVALLLIAGVASLVGKKQIDAATPPIPQEAAEGVKADIATVKKGLHR</sequence>